<dbReference type="Proteomes" id="UP000280842">
    <property type="component" value="Unassembled WGS sequence"/>
</dbReference>
<gene>
    <name evidence="1" type="ORF">CLV39_0447</name>
</gene>
<dbReference type="RefSeq" id="WP_170145581.1">
    <property type="nucleotide sequence ID" value="NZ_REFO01000010.1"/>
</dbReference>
<name>A0A3M0BSJ9_9AQUI</name>
<reference evidence="1 2" key="1">
    <citation type="submission" date="2018-10" db="EMBL/GenBank/DDBJ databases">
        <title>Genomic Encyclopedia of Archaeal and Bacterial Type Strains, Phase II (KMG-II): from individual species to whole genera.</title>
        <authorList>
            <person name="Goeker M."/>
        </authorList>
    </citation>
    <scope>NUCLEOTIDE SEQUENCE [LARGE SCALE GENOMIC DNA]</scope>
    <source>
        <strain evidence="1 2">VM1</strain>
    </source>
</reference>
<proteinExistence type="predicted"/>
<comment type="caution">
    <text evidence="1">The sequence shown here is derived from an EMBL/GenBank/DDBJ whole genome shotgun (WGS) entry which is preliminary data.</text>
</comment>
<dbReference type="EMBL" id="REFO01000010">
    <property type="protein sequence ID" value="RMA97818.1"/>
    <property type="molecule type" value="Genomic_DNA"/>
</dbReference>
<organism evidence="1 2">
    <name type="scientific">Hydrogenothermus marinus</name>
    <dbReference type="NCBI Taxonomy" id="133270"/>
    <lineage>
        <taxon>Bacteria</taxon>
        <taxon>Pseudomonadati</taxon>
        <taxon>Aquificota</taxon>
        <taxon>Aquificia</taxon>
        <taxon>Aquificales</taxon>
        <taxon>Hydrogenothermaceae</taxon>
        <taxon>Hydrogenothermus</taxon>
    </lineage>
</organism>
<dbReference type="AlphaFoldDB" id="A0A3M0BSJ9"/>
<accession>A0A3M0BSJ9</accession>
<keyword evidence="2" id="KW-1185">Reference proteome</keyword>
<evidence type="ECO:0000313" key="2">
    <source>
        <dbReference type="Proteomes" id="UP000280842"/>
    </source>
</evidence>
<sequence length="56" mass="6953">MDSFEIEKPLEVEPISDRRRSHRTWLLFKKKKKNKIKNLKKDLKEKKKNRLIDIYV</sequence>
<evidence type="ECO:0000313" key="1">
    <source>
        <dbReference type="EMBL" id="RMA97818.1"/>
    </source>
</evidence>
<protein>
    <submittedName>
        <fullName evidence="1">Uncharacterized protein</fullName>
    </submittedName>
</protein>